<feature type="domain" description="Thiamin pyrophosphokinase catalytic" evidence="8">
    <location>
        <begin position="41"/>
        <end position="156"/>
    </location>
</feature>
<dbReference type="UniPathway" id="UPA00060">
    <property type="reaction ID" value="UER00597"/>
</dbReference>
<dbReference type="GeneID" id="66982814"/>
<keyword evidence="4 7" id="KW-0547">Nucleotide-binding</keyword>
<dbReference type="GO" id="GO:0016301">
    <property type="term" value="F:kinase activity"/>
    <property type="evidence" value="ECO:0007669"/>
    <property type="project" value="UniProtKB-UniRule"/>
</dbReference>
<dbReference type="PANTHER" id="PTHR13622:SF8">
    <property type="entry name" value="THIAMIN PYROPHOSPHOKINASE 1"/>
    <property type="match status" value="1"/>
</dbReference>
<dbReference type="Gene3D" id="3.40.50.10240">
    <property type="entry name" value="Thiamin pyrophosphokinase, catalytic domain"/>
    <property type="match status" value="1"/>
</dbReference>
<keyword evidence="10" id="KW-1185">Reference proteome</keyword>
<dbReference type="EC" id="2.7.6.2" evidence="7"/>
<dbReference type="InterPro" id="IPR016966">
    <property type="entry name" value="Thiamin_pyrophosphokinase_euk"/>
</dbReference>
<dbReference type="AlphaFoldDB" id="A0A7R7VPI2"/>
<name>A0A7R7VPI2_ASPCH</name>
<protein>
    <recommendedName>
        <fullName evidence="7">Thiamine pyrophosphokinase</fullName>
        <ecNumber evidence="7">2.7.6.2</ecNumber>
    </recommendedName>
</protein>
<dbReference type="Proteomes" id="UP000637239">
    <property type="component" value="Chromosome 4"/>
</dbReference>
<dbReference type="InterPro" id="IPR007371">
    <property type="entry name" value="TPK_catalytic"/>
</dbReference>
<dbReference type="EMBL" id="AP024419">
    <property type="protein sequence ID" value="BCR88456.1"/>
    <property type="molecule type" value="Genomic_DNA"/>
</dbReference>
<dbReference type="KEGG" id="ache:ACHE_41020A"/>
<dbReference type="Pfam" id="PF04263">
    <property type="entry name" value="TPK_catalytic"/>
    <property type="match status" value="1"/>
</dbReference>
<evidence type="ECO:0000256" key="5">
    <source>
        <dbReference type="ARBA" id="ARBA00022777"/>
    </source>
</evidence>
<dbReference type="GO" id="GO:0005524">
    <property type="term" value="F:ATP binding"/>
    <property type="evidence" value="ECO:0007669"/>
    <property type="project" value="UniProtKB-UniRule"/>
</dbReference>
<evidence type="ECO:0000256" key="4">
    <source>
        <dbReference type="ARBA" id="ARBA00022741"/>
    </source>
</evidence>
<evidence type="ECO:0000256" key="2">
    <source>
        <dbReference type="ARBA" id="ARBA00006785"/>
    </source>
</evidence>
<dbReference type="CDD" id="cd07995">
    <property type="entry name" value="TPK"/>
    <property type="match status" value="1"/>
</dbReference>
<dbReference type="InterPro" id="IPR036759">
    <property type="entry name" value="TPK_catalytic_sf"/>
</dbReference>
<dbReference type="PIRSF" id="PIRSF031057">
    <property type="entry name" value="Thiamin_pyrophosphokinase"/>
    <property type="match status" value="1"/>
</dbReference>
<accession>A0A7R7VPI2</accession>
<dbReference type="SUPFAM" id="SSF63999">
    <property type="entry name" value="Thiamin pyrophosphokinase, catalytic domain"/>
    <property type="match status" value="1"/>
</dbReference>
<dbReference type="GO" id="GO:0004788">
    <property type="term" value="F:thiamine diphosphokinase activity"/>
    <property type="evidence" value="ECO:0007669"/>
    <property type="project" value="UniProtKB-UniRule"/>
</dbReference>
<sequence>MTASFEWRLIDILHDAESQRPNNTEFALIVLNQPLRAGRLFESLWRNAQVRVAADGGANRLYDLLQSTQYHLQDQDVGLDAIVGDLDSLRLPAKQYFTSLDKPARVICEPDQNFYDLDKALSWVRSNYAANMDVAILGDFGGRVDHGLRQIHYLYVFQPGPAYADGRVFLITSQNLSILLKPGHHQILVQEHDGGIIGKSVGVIPVGKPSFITTKGLHQDAKQLKIVLGERIIRGNVLPGMSTIEIETSDDVLFTIDVLDI</sequence>
<gene>
    <name evidence="9" type="ORF">ACHE_41020A</name>
</gene>
<dbReference type="InterPro" id="IPR006282">
    <property type="entry name" value="Thi_PPkinase"/>
</dbReference>
<dbReference type="GO" id="GO:0006772">
    <property type="term" value="P:thiamine metabolic process"/>
    <property type="evidence" value="ECO:0007669"/>
    <property type="project" value="InterPro"/>
</dbReference>
<dbReference type="GO" id="GO:0009229">
    <property type="term" value="P:thiamine diphosphate biosynthetic process"/>
    <property type="evidence" value="ECO:0007669"/>
    <property type="project" value="UniProtKB-UniRule"/>
</dbReference>
<keyword evidence="5 7" id="KW-0418">Kinase</keyword>
<dbReference type="SUPFAM" id="SSF63862">
    <property type="entry name" value="Thiamin pyrophosphokinase, substrate-binding domain"/>
    <property type="match status" value="1"/>
</dbReference>
<dbReference type="GO" id="GO:0030975">
    <property type="term" value="F:thiamine binding"/>
    <property type="evidence" value="ECO:0007669"/>
    <property type="project" value="UniProtKB-UniRule"/>
</dbReference>
<evidence type="ECO:0000259" key="8">
    <source>
        <dbReference type="Pfam" id="PF04263"/>
    </source>
</evidence>
<reference evidence="9" key="1">
    <citation type="submission" date="2021-01" db="EMBL/GenBank/DDBJ databases">
        <authorList>
            <consortium name="Aspergillus chevalieri M1 genome sequencing consortium"/>
            <person name="Kazuki M."/>
            <person name="Futagami T."/>
        </authorList>
    </citation>
    <scope>NUCLEOTIDE SEQUENCE</scope>
    <source>
        <strain evidence="9">M1</strain>
    </source>
</reference>
<evidence type="ECO:0000256" key="6">
    <source>
        <dbReference type="ARBA" id="ARBA00022840"/>
    </source>
</evidence>
<evidence type="ECO:0000313" key="10">
    <source>
        <dbReference type="Proteomes" id="UP000637239"/>
    </source>
</evidence>
<evidence type="ECO:0000313" key="9">
    <source>
        <dbReference type="EMBL" id="BCR88456.1"/>
    </source>
</evidence>
<evidence type="ECO:0000256" key="3">
    <source>
        <dbReference type="ARBA" id="ARBA00022679"/>
    </source>
</evidence>
<evidence type="ECO:0000256" key="7">
    <source>
        <dbReference type="PIRNR" id="PIRNR031057"/>
    </source>
</evidence>
<keyword evidence="6 7" id="KW-0067">ATP-binding</keyword>
<dbReference type="NCBIfam" id="TIGR01378">
    <property type="entry name" value="thi_PPkinase"/>
    <property type="match status" value="1"/>
</dbReference>
<evidence type="ECO:0000256" key="1">
    <source>
        <dbReference type="ARBA" id="ARBA00005078"/>
    </source>
</evidence>
<comment type="similarity">
    <text evidence="2 7">Belongs to the thiamine pyrophosphokinase family.</text>
</comment>
<comment type="catalytic activity">
    <reaction evidence="7">
        <text>thiamine + ATP = thiamine diphosphate + AMP + H(+)</text>
        <dbReference type="Rhea" id="RHEA:11576"/>
        <dbReference type="ChEBI" id="CHEBI:15378"/>
        <dbReference type="ChEBI" id="CHEBI:18385"/>
        <dbReference type="ChEBI" id="CHEBI:30616"/>
        <dbReference type="ChEBI" id="CHEBI:58937"/>
        <dbReference type="ChEBI" id="CHEBI:456215"/>
    </reaction>
</comment>
<dbReference type="InterPro" id="IPR036371">
    <property type="entry name" value="TPK_B1-bd_sf"/>
</dbReference>
<organism evidence="9 10">
    <name type="scientific">Aspergillus chevalieri</name>
    <name type="common">Eurotium chevalieri</name>
    <dbReference type="NCBI Taxonomy" id="182096"/>
    <lineage>
        <taxon>Eukaryota</taxon>
        <taxon>Fungi</taxon>
        <taxon>Dikarya</taxon>
        <taxon>Ascomycota</taxon>
        <taxon>Pezizomycotina</taxon>
        <taxon>Eurotiomycetes</taxon>
        <taxon>Eurotiomycetidae</taxon>
        <taxon>Eurotiales</taxon>
        <taxon>Aspergillaceae</taxon>
        <taxon>Aspergillus</taxon>
        <taxon>Aspergillus subgen. Aspergillus</taxon>
    </lineage>
</organism>
<proteinExistence type="inferred from homology"/>
<keyword evidence="3 7" id="KW-0808">Transferase</keyword>
<dbReference type="PANTHER" id="PTHR13622">
    <property type="entry name" value="THIAMIN PYROPHOSPHOKINASE"/>
    <property type="match status" value="1"/>
</dbReference>
<comment type="pathway">
    <text evidence="1 7">Cofactor biosynthesis; thiamine diphosphate biosynthesis; thiamine diphosphate from thiamine: step 1/1.</text>
</comment>
<reference evidence="9" key="2">
    <citation type="submission" date="2021-02" db="EMBL/GenBank/DDBJ databases">
        <title>Aspergillus chevalieri M1 genome sequence.</title>
        <authorList>
            <person name="Kadooka C."/>
            <person name="Mori K."/>
            <person name="Futagami T."/>
        </authorList>
    </citation>
    <scope>NUCLEOTIDE SEQUENCE</scope>
    <source>
        <strain evidence="9">M1</strain>
    </source>
</reference>
<dbReference type="RefSeq" id="XP_043136978.1">
    <property type="nucleotide sequence ID" value="XM_043279283.1"/>
</dbReference>